<evidence type="ECO:0000313" key="3">
    <source>
        <dbReference type="Proteomes" id="UP000184330"/>
    </source>
</evidence>
<dbReference type="OrthoDB" id="2245989at2759"/>
<evidence type="ECO:0008006" key="4">
    <source>
        <dbReference type="Google" id="ProtNLM"/>
    </source>
</evidence>
<feature type="compositionally biased region" description="Polar residues" evidence="1">
    <location>
        <begin position="87"/>
        <end position="98"/>
    </location>
</feature>
<evidence type="ECO:0000313" key="2">
    <source>
        <dbReference type="EMBL" id="CZR56203.1"/>
    </source>
</evidence>
<sequence>MESRPSFFSQIGAGNSQMILLESMPQQNAVGAQDEDWTGIQSPPKRRTLQNRVNQRARRLRLANGSKAPNENSRVEQDGRRLPSPPNACSSNTSSTFSRIAMPNQKRLRESGGHGDRNSHHAHTSSSFSSESPPRICHTSTPSSTDPWDESRGCHENAIIQFEKWTRQASLDDPTSNNLFTLIHYNMYRAFVRNIHALHLTVAGTNDDGAISPFNTLNTELSHIPPSLQPTSIQRTILHHPWLDLFPIPRMRDNLIQAGSSFDEMKLCRDLVGRDHKTGELTGIAVWGEAWDPSNWEVTEAFSREWKWVLEGCTELFLSTNYWRSKRGEDVLTFQDVAEIDIPRF</sequence>
<feature type="compositionally biased region" description="Basic residues" evidence="1">
    <location>
        <begin position="44"/>
        <end position="61"/>
    </location>
</feature>
<dbReference type="InterPro" id="IPR021833">
    <property type="entry name" value="DUF3425"/>
</dbReference>
<feature type="compositionally biased region" description="Basic and acidic residues" evidence="1">
    <location>
        <begin position="107"/>
        <end position="119"/>
    </location>
</feature>
<dbReference type="AlphaFoldDB" id="A0A1L7WTW2"/>
<reference evidence="2 3" key="1">
    <citation type="submission" date="2016-03" db="EMBL/GenBank/DDBJ databases">
        <authorList>
            <person name="Ploux O."/>
        </authorList>
    </citation>
    <scope>NUCLEOTIDE SEQUENCE [LARGE SCALE GENOMIC DNA]</scope>
    <source>
        <strain evidence="2 3">UAMH 11012</strain>
    </source>
</reference>
<dbReference type="PANTHER" id="PTHR38116">
    <property type="entry name" value="CHROMOSOME 7, WHOLE GENOME SHOTGUN SEQUENCE"/>
    <property type="match status" value="1"/>
</dbReference>
<accession>A0A1L7WTW2</accession>
<name>A0A1L7WTW2_9HELO</name>
<dbReference type="STRING" id="576137.A0A1L7WTW2"/>
<keyword evidence="3" id="KW-1185">Reference proteome</keyword>
<dbReference type="PANTHER" id="PTHR38116:SF1">
    <property type="entry name" value="BZIP DOMAIN-CONTAINING PROTEIN"/>
    <property type="match status" value="1"/>
</dbReference>
<dbReference type="Pfam" id="PF11905">
    <property type="entry name" value="DUF3425"/>
    <property type="match status" value="1"/>
</dbReference>
<proteinExistence type="predicted"/>
<dbReference type="EMBL" id="FJOG01000007">
    <property type="protein sequence ID" value="CZR56203.1"/>
    <property type="molecule type" value="Genomic_DNA"/>
</dbReference>
<feature type="region of interest" description="Disordered" evidence="1">
    <location>
        <begin position="27"/>
        <end position="152"/>
    </location>
</feature>
<protein>
    <recommendedName>
        <fullName evidence="4">BZIP domain-containing protein</fullName>
    </recommendedName>
</protein>
<evidence type="ECO:0000256" key="1">
    <source>
        <dbReference type="SAM" id="MobiDB-lite"/>
    </source>
</evidence>
<dbReference type="Proteomes" id="UP000184330">
    <property type="component" value="Unassembled WGS sequence"/>
</dbReference>
<gene>
    <name evidence="2" type="ORF">PAC_06091</name>
</gene>
<organism evidence="2 3">
    <name type="scientific">Phialocephala subalpina</name>
    <dbReference type="NCBI Taxonomy" id="576137"/>
    <lineage>
        <taxon>Eukaryota</taxon>
        <taxon>Fungi</taxon>
        <taxon>Dikarya</taxon>
        <taxon>Ascomycota</taxon>
        <taxon>Pezizomycotina</taxon>
        <taxon>Leotiomycetes</taxon>
        <taxon>Helotiales</taxon>
        <taxon>Mollisiaceae</taxon>
        <taxon>Phialocephala</taxon>
        <taxon>Phialocephala fortinii species complex</taxon>
    </lineage>
</organism>